<dbReference type="GO" id="GO:0005506">
    <property type="term" value="F:iron ion binding"/>
    <property type="evidence" value="ECO:0007669"/>
    <property type="project" value="InterPro"/>
</dbReference>
<evidence type="ECO:0000256" key="15">
    <source>
        <dbReference type="SAM" id="Phobius"/>
    </source>
</evidence>
<keyword evidence="12 15" id="KW-0472">Membrane</keyword>
<evidence type="ECO:0000256" key="10">
    <source>
        <dbReference type="ARBA" id="ARBA00023004"/>
    </source>
</evidence>
<keyword evidence="6 13" id="KW-0479">Metal-binding</keyword>
<sequence length="460" mass="52059">MSMDASLSLLWQYVFSPANIVGLTAFVLVFCVLQQYAWHQTYGNIPPGPKPWPIVGNFGVFLVPSFILRRLAKNRKMISNPLSPQAGLMEMSKLYGNIFSIFVGPQLMVVLTGYDTVRDAMVNHPEVFSDRPHIPLVTIITKRKGKISKCLSLILTFQNLKAKLCMFELNVVHRDCVCTIWPTVAPFLKKIIARHRATLDPENPRDFIDMYLVEMLAQQKGDHSEESLFSEDDLFYIIGDLFIAGTDTTTNSVLWSILYMSLYPDVQEKVQQEIDAVVGSERVPSLTDKGNLPYTEATIMEVQRMTVVVPLSIPHMASETTEFRGYTIPKGTVIIPNLWSVHRDPTVWENPDDFNPGRFLDEQGKLLRKDCFIPFGIGRRVCMGEQLAKMELFLMFTSLMQAFTFRLPEGKSAPSMHGRFGLTLAPCPFTVCVKAFLKQSSLGSKLHVLSIKKNFHLDHK</sequence>
<dbReference type="InterPro" id="IPR050182">
    <property type="entry name" value="Cytochrome_P450_fam2"/>
</dbReference>
<evidence type="ECO:0000256" key="1">
    <source>
        <dbReference type="ARBA" id="ARBA00001971"/>
    </source>
</evidence>
<dbReference type="PRINTS" id="PR00385">
    <property type="entry name" value="P450"/>
</dbReference>
<keyword evidence="15" id="KW-1133">Transmembrane helix</keyword>
<keyword evidence="7" id="KW-0256">Endoplasmic reticulum</keyword>
<accession>A0A8C2EIR6</accession>
<evidence type="ECO:0000256" key="8">
    <source>
        <dbReference type="ARBA" id="ARBA00022848"/>
    </source>
</evidence>
<evidence type="ECO:0000256" key="6">
    <source>
        <dbReference type="ARBA" id="ARBA00022723"/>
    </source>
</evidence>
<dbReference type="GO" id="GO:0006805">
    <property type="term" value="P:xenobiotic metabolic process"/>
    <property type="evidence" value="ECO:0007669"/>
    <property type="project" value="TreeGrafter"/>
</dbReference>
<dbReference type="Proteomes" id="UP000694701">
    <property type="component" value="Unplaced"/>
</dbReference>
<evidence type="ECO:0000256" key="13">
    <source>
        <dbReference type="PIRSR" id="PIRSR602401-1"/>
    </source>
</evidence>
<keyword evidence="15" id="KW-0812">Transmembrane</keyword>
<dbReference type="InterPro" id="IPR001128">
    <property type="entry name" value="Cyt_P450"/>
</dbReference>
<keyword evidence="8" id="KW-0492">Microsome</keyword>
<comment type="cofactor">
    <cofactor evidence="1 13">
        <name>heme</name>
        <dbReference type="ChEBI" id="CHEBI:30413"/>
    </cofactor>
</comment>
<evidence type="ECO:0000256" key="4">
    <source>
        <dbReference type="ARBA" id="ARBA00010617"/>
    </source>
</evidence>
<keyword evidence="10 13" id="KW-0408">Iron</keyword>
<evidence type="ECO:0000256" key="3">
    <source>
        <dbReference type="ARBA" id="ARBA00004406"/>
    </source>
</evidence>
<proteinExistence type="inferred from homology"/>
<dbReference type="PRINTS" id="PR00463">
    <property type="entry name" value="EP450I"/>
</dbReference>
<feature type="transmembrane region" description="Helical" evidence="15">
    <location>
        <begin position="94"/>
        <end position="114"/>
    </location>
</feature>
<protein>
    <submittedName>
        <fullName evidence="16">Cytochrome P450, family 2, subfamily U, polypeptide 1</fullName>
    </submittedName>
</protein>
<dbReference type="GO" id="GO:0005789">
    <property type="term" value="C:endoplasmic reticulum membrane"/>
    <property type="evidence" value="ECO:0007669"/>
    <property type="project" value="UniProtKB-SubCell"/>
</dbReference>
<dbReference type="PANTHER" id="PTHR24300:SF397">
    <property type="entry name" value="CYTOCHROME P450 2U1"/>
    <property type="match status" value="1"/>
</dbReference>
<evidence type="ECO:0000256" key="5">
    <source>
        <dbReference type="ARBA" id="ARBA00022617"/>
    </source>
</evidence>
<dbReference type="SUPFAM" id="SSF48264">
    <property type="entry name" value="Cytochrome P450"/>
    <property type="match status" value="1"/>
</dbReference>
<dbReference type="AlphaFoldDB" id="A0A8C2EIR6"/>
<dbReference type="Pfam" id="PF00067">
    <property type="entry name" value="p450"/>
    <property type="match status" value="2"/>
</dbReference>
<dbReference type="Gene3D" id="1.10.630.10">
    <property type="entry name" value="Cytochrome P450"/>
    <property type="match status" value="2"/>
</dbReference>
<dbReference type="GO" id="GO:0020037">
    <property type="term" value="F:heme binding"/>
    <property type="evidence" value="ECO:0007669"/>
    <property type="project" value="InterPro"/>
</dbReference>
<dbReference type="GO" id="GO:0016712">
    <property type="term" value="F:oxidoreductase activity, acting on paired donors, with incorporation or reduction of molecular oxygen, reduced flavin or flavoprotein as one donor, and incorporation of one atom of oxygen"/>
    <property type="evidence" value="ECO:0007669"/>
    <property type="project" value="TreeGrafter"/>
</dbReference>
<evidence type="ECO:0000256" key="2">
    <source>
        <dbReference type="ARBA" id="ARBA00004174"/>
    </source>
</evidence>
<feature type="binding site" description="axial binding residue" evidence="13">
    <location>
        <position position="382"/>
    </location>
    <ligand>
        <name>heme</name>
        <dbReference type="ChEBI" id="CHEBI:30413"/>
    </ligand>
    <ligandPart>
        <name>Fe</name>
        <dbReference type="ChEBI" id="CHEBI:18248"/>
    </ligandPart>
</feature>
<dbReference type="InterPro" id="IPR017972">
    <property type="entry name" value="Cyt_P450_CS"/>
</dbReference>
<evidence type="ECO:0000256" key="14">
    <source>
        <dbReference type="RuleBase" id="RU000461"/>
    </source>
</evidence>
<dbReference type="PROSITE" id="PS00086">
    <property type="entry name" value="CYTOCHROME_P450"/>
    <property type="match status" value="1"/>
</dbReference>
<reference evidence="16" key="1">
    <citation type="submission" date="2025-08" db="UniProtKB">
        <authorList>
            <consortium name="Ensembl"/>
        </authorList>
    </citation>
    <scope>IDENTIFICATION</scope>
</reference>
<comment type="subcellular location">
    <subcellularLocation>
        <location evidence="3">Endoplasmic reticulum membrane</location>
        <topology evidence="3">Peripheral membrane protein</topology>
    </subcellularLocation>
    <subcellularLocation>
        <location evidence="2">Microsome membrane</location>
        <topology evidence="2">Peripheral membrane protein</topology>
    </subcellularLocation>
</comment>
<evidence type="ECO:0000256" key="11">
    <source>
        <dbReference type="ARBA" id="ARBA00023033"/>
    </source>
</evidence>
<dbReference type="GO" id="GO:0008395">
    <property type="term" value="F:steroid hydroxylase activity"/>
    <property type="evidence" value="ECO:0007669"/>
    <property type="project" value="TreeGrafter"/>
</dbReference>
<dbReference type="PANTHER" id="PTHR24300">
    <property type="entry name" value="CYTOCHROME P450 508A4-RELATED"/>
    <property type="match status" value="1"/>
</dbReference>
<evidence type="ECO:0000256" key="12">
    <source>
        <dbReference type="ARBA" id="ARBA00023136"/>
    </source>
</evidence>
<keyword evidence="5 13" id="KW-0349">Heme</keyword>
<name>A0A8C2EIR6_CYPCA</name>
<feature type="transmembrane region" description="Helical" evidence="15">
    <location>
        <begin position="50"/>
        <end position="68"/>
    </location>
</feature>
<dbReference type="InterPro" id="IPR036396">
    <property type="entry name" value="Cyt_P450_sf"/>
</dbReference>
<evidence type="ECO:0000313" key="17">
    <source>
        <dbReference type="Proteomes" id="UP000694701"/>
    </source>
</evidence>
<organism evidence="16 17">
    <name type="scientific">Cyprinus carpio</name>
    <name type="common">Common carp</name>
    <dbReference type="NCBI Taxonomy" id="7962"/>
    <lineage>
        <taxon>Eukaryota</taxon>
        <taxon>Metazoa</taxon>
        <taxon>Chordata</taxon>
        <taxon>Craniata</taxon>
        <taxon>Vertebrata</taxon>
        <taxon>Euteleostomi</taxon>
        <taxon>Actinopterygii</taxon>
        <taxon>Neopterygii</taxon>
        <taxon>Teleostei</taxon>
        <taxon>Ostariophysi</taxon>
        <taxon>Cypriniformes</taxon>
        <taxon>Cyprinidae</taxon>
        <taxon>Cyprininae</taxon>
        <taxon>Cyprinus</taxon>
    </lineage>
</organism>
<keyword evidence="11 14" id="KW-0503">Monooxygenase</keyword>
<dbReference type="FunFam" id="1.10.630.10:FF:000238">
    <property type="entry name" value="Cytochrome P450 2A6"/>
    <property type="match status" value="1"/>
</dbReference>
<dbReference type="Ensembl" id="ENSCCRT00020046169.1">
    <property type="protein sequence ID" value="ENSCCRP00020042310.1"/>
    <property type="gene ID" value="ENSCCRG00020018830.1"/>
</dbReference>
<dbReference type="GO" id="GO:0006082">
    <property type="term" value="P:organic acid metabolic process"/>
    <property type="evidence" value="ECO:0007669"/>
    <property type="project" value="TreeGrafter"/>
</dbReference>
<evidence type="ECO:0000313" key="16">
    <source>
        <dbReference type="Ensembl" id="ENSCCRP00020042310.1"/>
    </source>
</evidence>
<evidence type="ECO:0000256" key="9">
    <source>
        <dbReference type="ARBA" id="ARBA00023002"/>
    </source>
</evidence>
<dbReference type="InterPro" id="IPR002401">
    <property type="entry name" value="Cyt_P450_E_grp-I"/>
</dbReference>
<comment type="similarity">
    <text evidence="4 14">Belongs to the cytochrome P450 family.</text>
</comment>
<keyword evidence="9 14" id="KW-0560">Oxidoreductase</keyword>
<evidence type="ECO:0000256" key="7">
    <source>
        <dbReference type="ARBA" id="ARBA00022824"/>
    </source>
</evidence>